<keyword evidence="2 4" id="KW-0560">Oxidoreductase</keyword>
<sequence length="304" mass="33160">MKFTQITMIDDCGIKGPIVQKISELSKSPLVIFNDTPVSKEEIVQRIGDSDAVLLSWKTSISAEILQACPSLKFIGLCCSLYDEKSANVDIAAARELGITVKGVRDYGDEGAAEFIFAQLVYLFQGLGKYQWKADAAELKGKSIGIIGLGTLGGMVATMAGQFGMKVFYYNRSRKAAAEQKGIAYLPLQELLSTCDVVTTHLPKNTILLGETEFNHKKKNSILINTSLGLTFDKAAFSKWLSEDESSYAIFDADGMAPFEGEIAKMDRVISTDKFAGFTAEAKVRLSEKVLENLLAYQVTGLSN</sequence>
<evidence type="ECO:0000313" key="7">
    <source>
        <dbReference type="EMBL" id="SHG44332.1"/>
    </source>
</evidence>
<dbReference type="OrthoDB" id="1522997at2"/>
<proteinExistence type="inferred from homology"/>
<reference evidence="8" key="1">
    <citation type="submission" date="2016-11" db="EMBL/GenBank/DDBJ databases">
        <authorList>
            <person name="Varghese N."/>
            <person name="Submissions S."/>
        </authorList>
    </citation>
    <scope>NUCLEOTIDE SEQUENCE [LARGE SCALE GENOMIC DNA]</scope>
    <source>
        <strain evidence="8">DSM 16990</strain>
    </source>
</reference>
<evidence type="ECO:0000256" key="3">
    <source>
        <dbReference type="ARBA" id="ARBA00023027"/>
    </source>
</evidence>
<evidence type="ECO:0000256" key="1">
    <source>
        <dbReference type="ARBA" id="ARBA00005854"/>
    </source>
</evidence>
<dbReference type="InterPro" id="IPR050418">
    <property type="entry name" value="D-iso_2-hydroxyacid_DH_PdxB"/>
</dbReference>
<dbReference type="STRING" id="288992.SAMN04488522_105519"/>
<dbReference type="GO" id="GO:0016616">
    <property type="term" value="F:oxidoreductase activity, acting on the CH-OH group of donors, NAD or NADP as acceptor"/>
    <property type="evidence" value="ECO:0007669"/>
    <property type="project" value="InterPro"/>
</dbReference>
<name>A0A1M5JUP6_9SPHI</name>
<comment type="similarity">
    <text evidence="1 4">Belongs to the D-isomer specific 2-hydroxyacid dehydrogenase family.</text>
</comment>
<dbReference type="Proteomes" id="UP000184287">
    <property type="component" value="Unassembled WGS sequence"/>
</dbReference>
<dbReference type="SUPFAM" id="SSF51735">
    <property type="entry name" value="NAD(P)-binding Rossmann-fold domains"/>
    <property type="match status" value="1"/>
</dbReference>
<dbReference type="GO" id="GO:0051287">
    <property type="term" value="F:NAD binding"/>
    <property type="evidence" value="ECO:0007669"/>
    <property type="project" value="InterPro"/>
</dbReference>
<evidence type="ECO:0008006" key="9">
    <source>
        <dbReference type="Google" id="ProtNLM"/>
    </source>
</evidence>
<keyword evidence="3" id="KW-0520">NAD</keyword>
<dbReference type="EMBL" id="FQUQ01000005">
    <property type="protein sequence ID" value="SHG44332.1"/>
    <property type="molecule type" value="Genomic_DNA"/>
</dbReference>
<protein>
    <recommendedName>
        <fullName evidence="9">Lactate dehydrogenase</fullName>
    </recommendedName>
</protein>
<dbReference type="Pfam" id="PF00389">
    <property type="entry name" value="2-Hacid_dh"/>
    <property type="match status" value="1"/>
</dbReference>
<dbReference type="RefSeq" id="WP_073235373.1">
    <property type="nucleotide sequence ID" value="NZ_FQUQ01000005.1"/>
</dbReference>
<dbReference type="AlphaFoldDB" id="A0A1M5JUP6"/>
<dbReference type="SUPFAM" id="SSF52283">
    <property type="entry name" value="Formate/glycerate dehydrogenase catalytic domain-like"/>
    <property type="match status" value="1"/>
</dbReference>
<feature type="domain" description="D-isomer specific 2-hydroxyacid dehydrogenase catalytic" evidence="5">
    <location>
        <begin position="30"/>
        <end position="298"/>
    </location>
</feature>
<dbReference type="InterPro" id="IPR036291">
    <property type="entry name" value="NAD(P)-bd_dom_sf"/>
</dbReference>
<dbReference type="InterPro" id="IPR006140">
    <property type="entry name" value="D-isomer_DH_NAD-bd"/>
</dbReference>
<gene>
    <name evidence="7" type="ORF">SAMN04488522_105519</name>
</gene>
<dbReference type="PANTHER" id="PTHR43761">
    <property type="entry name" value="D-ISOMER SPECIFIC 2-HYDROXYACID DEHYDROGENASE FAMILY PROTEIN (AFU_ORTHOLOGUE AFUA_1G13630)"/>
    <property type="match status" value="1"/>
</dbReference>
<evidence type="ECO:0000256" key="2">
    <source>
        <dbReference type="ARBA" id="ARBA00023002"/>
    </source>
</evidence>
<evidence type="ECO:0000256" key="4">
    <source>
        <dbReference type="RuleBase" id="RU003719"/>
    </source>
</evidence>
<evidence type="ECO:0000259" key="6">
    <source>
        <dbReference type="Pfam" id="PF02826"/>
    </source>
</evidence>
<dbReference type="Gene3D" id="3.40.50.720">
    <property type="entry name" value="NAD(P)-binding Rossmann-like Domain"/>
    <property type="match status" value="2"/>
</dbReference>
<feature type="domain" description="D-isomer specific 2-hydroxyacid dehydrogenase NAD-binding" evidence="6">
    <location>
        <begin position="132"/>
        <end position="272"/>
    </location>
</feature>
<evidence type="ECO:0000259" key="5">
    <source>
        <dbReference type="Pfam" id="PF00389"/>
    </source>
</evidence>
<dbReference type="InterPro" id="IPR006139">
    <property type="entry name" value="D-isomer_2_OHA_DH_cat_dom"/>
</dbReference>
<dbReference type="Pfam" id="PF02826">
    <property type="entry name" value="2-Hacid_dh_C"/>
    <property type="match status" value="1"/>
</dbReference>
<organism evidence="7 8">
    <name type="scientific">Pedobacter caeni</name>
    <dbReference type="NCBI Taxonomy" id="288992"/>
    <lineage>
        <taxon>Bacteria</taxon>
        <taxon>Pseudomonadati</taxon>
        <taxon>Bacteroidota</taxon>
        <taxon>Sphingobacteriia</taxon>
        <taxon>Sphingobacteriales</taxon>
        <taxon>Sphingobacteriaceae</taxon>
        <taxon>Pedobacter</taxon>
    </lineage>
</organism>
<keyword evidence="8" id="KW-1185">Reference proteome</keyword>
<evidence type="ECO:0000313" key="8">
    <source>
        <dbReference type="Proteomes" id="UP000184287"/>
    </source>
</evidence>
<accession>A0A1M5JUP6</accession>
<dbReference type="PANTHER" id="PTHR43761:SF1">
    <property type="entry name" value="D-ISOMER SPECIFIC 2-HYDROXYACID DEHYDROGENASE CATALYTIC DOMAIN-CONTAINING PROTEIN-RELATED"/>
    <property type="match status" value="1"/>
</dbReference>